<keyword evidence="2 6" id="KW-0540">Nuclease</keyword>
<comment type="function">
    <text evidence="6">Toxic component of a toxin-antitoxin (TA) system. An RNase.</text>
</comment>
<dbReference type="SUPFAM" id="SSF88723">
    <property type="entry name" value="PIN domain-like"/>
    <property type="match status" value="1"/>
</dbReference>
<evidence type="ECO:0000313" key="9">
    <source>
        <dbReference type="Proteomes" id="UP001164693"/>
    </source>
</evidence>
<feature type="binding site" evidence="6">
    <location>
        <position position="5"/>
    </location>
    <ligand>
        <name>Mg(2+)</name>
        <dbReference type="ChEBI" id="CHEBI:18420"/>
    </ligand>
</feature>
<dbReference type="Gene3D" id="3.40.50.1010">
    <property type="entry name" value="5'-nuclease"/>
    <property type="match status" value="1"/>
</dbReference>
<dbReference type="EMBL" id="CP097463">
    <property type="protein sequence ID" value="WAX56499.1"/>
    <property type="molecule type" value="Genomic_DNA"/>
</dbReference>
<evidence type="ECO:0000256" key="6">
    <source>
        <dbReference type="HAMAP-Rule" id="MF_00265"/>
    </source>
</evidence>
<dbReference type="HAMAP" id="MF_00265">
    <property type="entry name" value="VapC_Nob1"/>
    <property type="match status" value="1"/>
</dbReference>
<evidence type="ECO:0000313" key="8">
    <source>
        <dbReference type="EMBL" id="WAX56499.1"/>
    </source>
</evidence>
<feature type="binding site" evidence="6">
    <location>
        <position position="93"/>
    </location>
    <ligand>
        <name>Mg(2+)</name>
        <dbReference type="ChEBI" id="CHEBI:18420"/>
    </ligand>
</feature>
<keyword evidence="1 6" id="KW-1277">Toxin-antitoxin system</keyword>
<name>A0ABY7JVB6_9ACTN</name>
<dbReference type="EC" id="3.1.-.-" evidence="6"/>
<evidence type="ECO:0000256" key="3">
    <source>
        <dbReference type="ARBA" id="ARBA00022723"/>
    </source>
</evidence>
<dbReference type="CDD" id="cd09854">
    <property type="entry name" value="PIN_VapC-like"/>
    <property type="match status" value="1"/>
</dbReference>
<comment type="cofactor">
    <cofactor evidence="6">
        <name>Mg(2+)</name>
        <dbReference type="ChEBI" id="CHEBI:18420"/>
    </cofactor>
</comment>
<sequence>MIVLDASVLIAHLEGADAHHDRATALLADAVDQAWGISPLTLAQVLVGPARAGRLAPAQSALRTLDVVTVPLSDDAPVQLATLRATTGLRLPDCCVLLAAETTAGDVATLDERLAMSASELGYAVRS</sequence>
<comment type="similarity">
    <text evidence="6">Belongs to the PINc/VapC protein family.</text>
</comment>
<dbReference type="InterPro" id="IPR002716">
    <property type="entry name" value="PIN_dom"/>
</dbReference>
<dbReference type="InterPro" id="IPR029060">
    <property type="entry name" value="PIN-like_dom_sf"/>
</dbReference>
<dbReference type="InterPro" id="IPR022907">
    <property type="entry name" value="VapC_family"/>
</dbReference>
<gene>
    <name evidence="6" type="primary">vapC</name>
    <name evidence="8" type="ORF">M6B22_18480</name>
</gene>
<dbReference type="Pfam" id="PF01850">
    <property type="entry name" value="PIN"/>
    <property type="match status" value="1"/>
</dbReference>
<evidence type="ECO:0000256" key="2">
    <source>
        <dbReference type="ARBA" id="ARBA00022722"/>
    </source>
</evidence>
<evidence type="ECO:0000259" key="7">
    <source>
        <dbReference type="Pfam" id="PF01850"/>
    </source>
</evidence>
<evidence type="ECO:0000256" key="5">
    <source>
        <dbReference type="ARBA" id="ARBA00022842"/>
    </source>
</evidence>
<dbReference type="Proteomes" id="UP001164693">
    <property type="component" value="Chromosome"/>
</dbReference>
<keyword evidence="9" id="KW-1185">Reference proteome</keyword>
<feature type="domain" description="PIN" evidence="7">
    <location>
        <begin position="2"/>
        <end position="115"/>
    </location>
</feature>
<keyword evidence="6" id="KW-0800">Toxin</keyword>
<evidence type="ECO:0000256" key="1">
    <source>
        <dbReference type="ARBA" id="ARBA00022649"/>
    </source>
</evidence>
<keyword evidence="4 6" id="KW-0378">Hydrolase</keyword>
<evidence type="ECO:0000256" key="4">
    <source>
        <dbReference type="ARBA" id="ARBA00022801"/>
    </source>
</evidence>
<keyword evidence="3 6" id="KW-0479">Metal-binding</keyword>
<proteinExistence type="inferred from homology"/>
<keyword evidence="5 6" id="KW-0460">Magnesium</keyword>
<dbReference type="RefSeq" id="WP_269443033.1">
    <property type="nucleotide sequence ID" value="NZ_CP097463.1"/>
</dbReference>
<organism evidence="8 9">
    <name type="scientific">Jatrophihabitans cynanchi</name>
    <dbReference type="NCBI Taxonomy" id="2944128"/>
    <lineage>
        <taxon>Bacteria</taxon>
        <taxon>Bacillati</taxon>
        <taxon>Actinomycetota</taxon>
        <taxon>Actinomycetes</taxon>
        <taxon>Jatrophihabitantales</taxon>
        <taxon>Jatrophihabitantaceae</taxon>
        <taxon>Jatrophihabitans</taxon>
    </lineage>
</organism>
<protein>
    <recommendedName>
        <fullName evidence="6">Ribonuclease VapC</fullName>
        <shortName evidence="6">RNase VapC</shortName>
        <ecNumber evidence="6">3.1.-.-</ecNumber>
    </recommendedName>
    <alternativeName>
        <fullName evidence="6">Toxin VapC</fullName>
    </alternativeName>
</protein>
<reference evidence="8" key="1">
    <citation type="submission" date="2022-05" db="EMBL/GenBank/DDBJ databases">
        <title>Jatrophihabitans sp. SB3-54 whole genome sequence.</title>
        <authorList>
            <person name="Suh M.K."/>
            <person name="Eom M.K."/>
            <person name="Kim J.S."/>
            <person name="Kim H.S."/>
            <person name="Do H.E."/>
            <person name="Shin Y.K."/>
            <person name="Lee J.-S."/>
        </authorList>
    </citation>
    <scope>NUCLEOTIDE SEQUENCE</scope>
    <source>
        <strain evidence="8">SB3-54</strain>
    </source>
</reference>
<accession>A0ABY7JVB6</accession>